<dbReference type="EMBL" id="QVID01000002">
    <property type="protein sequence ID" value="RFN57796.1"/>
    <property type="molecule type" value="Genomic_DNA"/>
</dbReference>
<keyword evidence="1" id="KW-0732">Signal</keyword>
<dbReference type="AlphaFoldDB" id="A0A3E1Q6P2"/>
<dbReference type="Proteomes" id="UP000261082">
    <property type="component" value="Unassembled WGS sequence"/>
</dbReference>
<organism evidence="3 4">
    <name type="scientific">Marixanthomonas ophiurae</name>
    <dbReference type="NCBI Taxonomy" id="387659"/>
    <lineage>
        <taxon>Bacteria</taxon>
        <taxon>Pseudomonadati</taxon>
        <taxon>Bacteroidota</taxon>
        <taxon>Flavobacteriia</taxon>
        <taxon>Flavobacteriales</taxon>
        <taxon>Flavobacteriaceae</taxon>
        <taxon>Marixanthomonas</taxon>
    </lineage>
</organism>
<evidence type="ECO:0000313" key="3">
    <source>
        <dbReference type="EMBL" id="RFN57796.1"/>
    </source>
</evidence>
<gene>
    <name evidence="3" type="ORF">DZ858_11155</name>
</gene>
<keyword evidence="4" id="KW-1185">Reference proteome</keyword>
<protein>
    <submittedName>
        <fullName evidence="3">DUF4382 domain-containing protein</fullName>
    </submittedName>
</protein>
<proteinExistence type="predicted"/>
<evidence type="ECO:0000313" key="4">
    <source>
        <dbReference type="Proteomes" id="UP000261082"/>
    </source>
</evidence>
<evidence type="ECO:0000259" key="2">
    <source>
        <dbReference type="Pfam" id="PF14321"/>
    </source>
</evidence>
<sequence length="321" mass="34503">MKTMKTKAIFISTMTAIMAFLYVSCSEDDDTSVDVDAENYNTEVYITDAPIDNAEVDAVFITVADVQIDGQSLSGFEKTTIELSALTDGETQLLGDLDLEAKEYDDIDLILATDSDVNGDSPANYVVVDGSTKVALEAPNATINIDSDVDVAAQDTNQIVLDVDLRKAIVADEANGGYNFSSESQLNSSVRVVNTISTGMISGTVTNETETQDGVMVAYVYELEDYTVAESEENTDGVRFANSVSSSVVAEGTQDFTLHFLEADTYEVHFASYTDSNNDGMLAFEGMVDTEVDGSIALDNIEVNAGAEVTLDIILQSILFL</sequence>
<accession>A0A3E1Q6P2</accession>
<dbReference type="InterPro" id="IPR025491">
    <property type="entry name" value="DUF4382"/>
</dbReference>
<comment type="caution">
    <text evidence="3">The sequence shown here is derived from an EMBL/GenBank/DDBJ whole genome shotgun (WGS) entry which is preliminary data.</text>
</comment>
<feature type="domain" description="DUF4382" evidence="2">
    <location>
        <begin position="43"/>
        <end position="181"/>
    </location>
</feature>
<feature type="chain" id="PRO_5017734969" evidence="1">
    <location>
        <begin position="26"/>
        <end position="321"/>
    </location>
</feature>
<name>A0A3E1Q6P2_9FLAO</name>
<reference evidence="3 4" key="1">
    <citation type="journal article" date="2007" name="Int. J. Syst. Evol. Microbiol.">
        <title>Marixanthomonas ophiurae gen. nov., sp. nov., a marine bacterium of the family Flavobacteriaceae isolated from a deep-sea brittle star.</title>
        <authorList>
            <person name="Romanenko L.A."/>
            <person name="Uchino M."/>
            <person name="Frolova G.M."/>
            <person name="Mikhailov V.V."/>
        </authorList>
    </citation>
    <scope>NUCLEOTIDE SEQUENCE [LARGE SCALE GENOMIC DNA]</scope>
    <source>
        <strain evidence="3 4">KMM 3046</strain>
    </source>
</reference>
<feature type="signal peptide" evidence="1">
    <location>
        <begin position="1"/>
        <end position="25"/>
    </location>
</feature>
<evidence type="ECO:0000256" key="1">
    <source>
        <dbReference type="SAM" id="SignalP"/>
    </source>
</evidence>
<dbReference type="Pfam" id="PF14321">
    <property type="entry name" value="DUF4382"/>
    <property type="match status" value="1"/>
</dbReference>